<dbReference type="InterPro" id="IPR000362">
    <property type="entry name" value="Fumarate_lyase_fam"/>
</dbReference>
<dbReference type="CDD" id="cd01359">
    <property type="entry name" value="Argininosuccinate_lyase"/>
    <property type="match status" value="1"/>
</dbReference>
<dbReference type="FunFam" id="1.10.40.30:FF:000001">
    <property type="entry name" value="Argininosuccinate lyase"/>
    <property type="match status" value="1"/>
</dbReference>
<dbReference type="InterPro" id="IPR009049">
    <property type="entry name" value="Argininosuccinate_lyase"/>
</dbReference>
<dbReference type="InterPro" id="IPR032466">
    <property type="entry name" value="Metal_Hydrolase"/>
</dbReference>
<evidence type="ECO:0000256" key="8">
    <source>
        <dbReference type="ARBA" id="ARBA00022723"/>
    </source>
</evidence>
<dbReference type="GO" id="GO:0050897">
    <property type="term" value="F:cobalt ion binding"/>
    <property type="evidence" value="ECO:0007669"/>
    <property type="project" value="InterPro"/>
</dbReference>
<dbReference type="GO" id="GO:0008270">
    <property type="term" value="F:zinc ion binding"/>
    <property type="evidence" value="ECO:0007669"/>
    <property type="project" value="InterPro"/>
</dbReference>
<dbReference type="InterPro" id="IPR022761">
    <property type="entry name" value="Fumarate_lyase_N"/>
</dbReference>
<evidence type="ECO:0000256" key="4">
    <source>
        <dbReference type="ARBA" id="ARBA00010368"/>
    </source>
</evidence>
<dbReference type="GO" id="GO:0004038">
    <property type="term" value="F:allantoinase activity"/>
    <property type="evidence" value="ECO:0007669"/>
    <property type="project" value="UniProtKB-EC"/>
</dbReference>
<dbReference type="NCBIfam" id="TIGR03178">
    <property type="entry name" value="allantoinase"/>
    <property type="match status" value="1"/>
</dbReference>
<dbReference type="InterPro" id="IPR018228">
    <property type="entry name" value="DNase_TatD-rel_CS"/>
</dbReference>
<dbReference type="InterPro" id="IPR006680">
    <property type="entry name" value="Amidohydro-rel"/>
</dbReference>
<gene>
    <name evidence="14" type="ORF">RN001_012674</name>
</gene>
<evidence type="ECO:0000259" key="11">
    <source>
        <dbReference type="Pfam" id="PF00206"/>
    </source>
</evidence>
<accession>A0AAN7P483</accession>
<dbReference type="EMBL" id="JARPUR010000005">
    <property type="protein sequence ID" value="KAK4876252.1"/>
    <property type="molecule type" value="Genomic_DNA"/>
</dbReference>
<dbReference type="InterPro" id="IPR011059">
    <property type="entry name" value="Metal-dep_hydrolase_composite"/>
</dbReference>
<evidence type="ECO:0000256" key="2">
    <source>
        <dbReference type="ARBA" id="ARBA00001947"/>
    </source>
</evidence>
<evidence type="ECO:0000256" key="1">
    <source>
        <dbReference type="ARBA" id="ARBA00001756"/>
    </source>
</evidence>
<dbReference type="PANTHER" id="PTHR43814">
    <property type="entry name" value="ARGININOSUCCINATE LYASE"/>
    <property type="match status" value="1"/>
</dbReference>
<dbReference type="InterPro" id="IPR017593">
    <property type="entry name" value="Allantoinase"/>
</dbReference>
<dbReference type="PROSITE" id="PS01137">
    <property type="entry name" value="TATD_1"/>
    <property type="match status" value="1"/>
</dbReference>
<evidence type="ECO:0000259" key="13">
    <source>
        <dbReference type="Pfam" id="PF14698"/>
    </source>
</evidence>
<dbReference type="Gene3D" id="1.20.200.10">
    <property type="entry name" value="Fumarase/aspartase (Central domain)"/>
    <property type="match status" value="1"/>
</dbReference>
<dbReference type="GO" id="GO:0042450">
    <property type="term" value="P:L-arginine biosynthetic process via ornithine"/>
    <property type="evidence" value="ECO:0007669"/>
    <property type="project" value="InterPro"/>
</dbReference>
<comment type="cofactor">
    <cofactor evidence="2">
        <name>Zn(2+)</name>
        <dbReference type="ChEBI" id="CHEBI:29105"/>
    </cofactor>
</comment>
<dbReference type="FunFam" id="1.10.275.10:FF:000002">
    <property type="entry name" value="Argininosuccinate lyase"/>
    <property type="match status" value="1"/>
</dbReference>
<dbReference type="PANTHER" id="PTHR43814:SF1">
    <property type="entry name" value="ARGININOSUCCINATE LYASE"/>
    <property type="match status" value="1"/>
</dbReference>
<keyword evidence="8" id="KW-0479">Metal-binding</keyword>
<dbReference type="HAMAP" id="MF_00006">
    <property type="entry name" value="Arg_succ_lyase"/>
    <property type="match status" value="1"/>
</dbReference>
<dbReference type="GO" id="GO:0000256">
    <property type="term" value="P:allantoin catabolic process"/>
    <property type="evidence" value="ECO:0007669"/>
    <property type="project" value="InterPro"/>
</dbReference>
<comment type="catalytic activity">
    <reaction evidence="1">
        <text>(S)-allantoin + H2O = allantoate + H(+)</text>
        <dbReference type="Rhea" id="RHEA:17029"/>
        <dbReference type="ChEBI" id="CHEBI:15377"/>
        <dbReference type="ChEBI" id="CHEBI:15378"/>
        <dbReference type="ChEBI" id="CHEBI:15678"/>
        <dbReference type="ChEBI" id="CHEBI:17536"/>
        <dbReference type="EC" id="3.5.2.5"/>
    </reaction>
</comment>
<dbReference type="SUPFAM" id="SSF51338">
    <property type="entry name" value="Composite domain of metallo-dependent hydrolases"/>
    <property type="match status" value="2"/>
</dbReference>
<dbReference type="InterPro" id="IPR029419">
    <property type="entry name" value="Arg_succ_lyase_C"/>
</dbReference>
<comment type="pathway">
    <text evidence="3">Nitrogen metabolism; (S)-allantoin degradation; allantoate from (S)-allantoin: step 1/1.</text>
</comment>
<dbReference type="SUPFAM" id="SSF48557">
    <property type="entry name" value="L-aspartase-like"/>
    <property type="match status" value="1"/>
</dbReference>
<dbReference type="Pfam" id="PF00206">
    <property type="entry name" value="Lyase_1"/>
    <property type="match status" value="1"/>
</dbReference>
<dbReference type="PRINTS" id="PR00145">
    <property type="entry name" value="ARGSUCLYASE"/>
</dbReference>
<evidence type="ECO:0000256" key="3">
    <source>
        <dbReference type="ARBA" id="ARBA00004968"/>
    </source>
</evidence>
<dbReference type="PROSITE" id="PS00163">
    <property type="entry name" value="FUMARATE_LYASES"/>
    <property type="match status" value="1"/>
</dbReference>
<comment type="similarity">
    <text evidence="4">Belongs to the metallo-dependent hydrolases superfamily. Allantoinase family.</text>
</comment>
<reference evidence="15" key="1">
    <citation type="submission" date="2023-01" db="EMBL/GenBank/DDBJ databases">
        <title>Key to firefly adult light organ development and bioluminescence: homeobox transcription factors regulate luciferase expression and transportation to peroxisome.</title>
        <authorList>
            <person name="Fu X."/>
        </authorList>
    </citation>
    <scope>NUCLEOTIDE SEQUENCE [LARGE SCALE GENOMIC DNA]</scope>
</reference>
<protein>
    <recommendedName>
        <fullName evidence="7">allantoinase</fullName>
        <ecNumber evidence="7">3.5.2.5</ecNumber>
    </recommendedName>
</protein>
<keyword evidence="15" id="KW-1185">Reference proteome</keyword>
<evidence type="ECO:0000256" key="5">
    <source>
        <dbReference type="ARBA" id="ARBA00010755"/>
    </source>
</evidence>
<evidence type="ECO:0000313" key="15">
    <source>
        <dbReference type="Proteomes" id="UP001353858"/>
    </source>
</evidence>
<feature type="domain" description="Amidohydrolase-related" evidence="12">
    <location>
        <begin position="528"/>
        <end position="903"/>
    </location>
</feature>
<proteinExistence type="inferred from homology"/>
<dbReference type="Gene3D" id="1.10.275.10">
    <property type="entry name" value="Fumarase/aspartase (N-terminal domain)"/>
    <property type="match status" value="1"/>
</dbReference>
<evidence type="ECO:0000256" key="7">
    <source>
        <dbReference type="ARBA" id="ARBA00012863"/>
    </source>
</evidence>
<dbReference type="Proteomes" id="UP001353858">
    <property type="component" value="Unassembled WGS sequence"/>
</dbReference>
<dbReference type="Pfam" id="PF01979">
    <property type="entry name" value="Amidohydro_1"/>
    <property type="match status" value="1"/>
</dbReference>
<dbReference type="GO" id="GO:0005829">
    <property type="term" value="C:cytosol"/>
    <property type="evidence" value="ECO:0007669"/>
    <property type="project" value="TreeGrafter"/>
</dbReference>
<keyword evidence="9" id="KW-0378">Hydrolase</keyword>
<comment type="subunit">
    <text evidence="6">Homotetramer.</text>
</comment>
<dbReference type="SUPFAM" id="SSF51556">
    <property type="entry name" value="Metallo-dependent hydrolases"/>
    <property type="match status" value="1"/>
</dbReference>
<keyword evidence="10" id="KW-0862">Zinc</keyword>
<dbReference type="FunFam" id="1.20.200.10:FF:000015">
    <property type="entry name" value="argininosuccinate lyase isoform X2"/>
    <property type="match status" value="1"/>
</dbReference>
<dbReference type="FunFam" id="3.20.20.140:FF:000032">
    <property type="entry name" value="Allantoinase Dal1"/>
    <property type="match status" value="1"/>
</dbReference>
<dbReference type="Gene3D" id="3.20.20.140">
    <property type="entry name" value="Metal-dependent hydrolases"/>
    <property type="match status" value="1"/>
</dbReference>
<name>A0AAN7P483_9COLE</name>
<evidence type="ECO:0000256" key="9">
    <source>
        <dbReference type="ARBA" id="ARBA00022801"/>
    </source>
</evidence>
<evidence type="ECO:0000256" key="6">
    <source>
        <dbReference type="ARBA" id="ARBA00011881"/>
    </source>
</evidence>
<dbReference type="AlphaFoldDB" id="A0AAN7P483"/>
<evidence type="ECO:0000256" key="10">
    <source>
        <dbReference type="ARBA" id="ARBA00022833"/>
    </source>
</evidence>
<feature type="domain" description="Fumarate lyase N-terminal" evidence="11">
    <location>
        <begin position="8"/>
        <end position="302"/>
    </location>
</feature>
<dbReference type="Pfam" id="PF14698">
    <property type="entry name" value="ASL_C2"/>
    <property type="match status" value="1"/>
</dbReference>
<dbReference type="NCBIfam" id="TIGR00838">
    <property type="entry name" value="argH"/>
    <property type="match status" value="1"/>
</dbReference>
<dbReference type="InterPro" id="IPR020557">
    <property type="entry name" value="Fumarate_lyase_CS"/>
</dbReference>
<comment type="similarity">
    <text evidence="5">Belongs to the lyase 1 family. Argininosuccinate lyase subfamily.</text>
</comment>
<evidence type="ECO:0000259" key="12">
    <source>
        <dbReference type="Pfam" id="PF01979"/>
    </source>
</evidence>
<dbReference type="GO" id="GO:0004056">
    <property type="term" value="F:argininosuccinate lyase activity"/>
    <property type="evidence" value="ECO:0007669"/>
    <property type="project" value="InterPro"/>
</dbReference>
<sequence length="925" mass="103593">MSEKLWGGRFTSSQSDDLEKLNLSIHIDKELYAEDIKGSKAYAKSLASINLLNQEEYASICDGLDKVKLEWDSGTFLIKKGDEDIHTANERRLKEIIGDPATKLHVGRSRNDQVVTDMKLWLRSKLHDLSNLIVELITAMINRSATEIDVVMPGYTHLQRAQPVRWSHWLLSHAWALKHDADRMQTIKRDVDVMPLGSGALAGNPFQIDRNALAESLGFTSVTQNSMHAVADRDFVVNFLFWCSLVGVHLSRLAEDLIIFGTKEFEYVTIHDAFSTGSSLMPQKRNPDSLELIRGIGGSLFGQCCSFMLTLKGLPSTYNKDLQSDKETMFSTFEKLRSILKVATGTITSLKLNDDKCKNGLSFEMLATDVAYYLVKKKVPFRKAHHIAGQVVATAENKQKSIADMTVDELKSISQEFDSDIGKIWNYEHSVEQYQVTGGTSKDSVLHQIQILSLWIKEQENMYVTPFGTKMNGNALFISHNIIVENKFINGGILVNDKGKIIKVLSKTDTETVKNDKHLNIIDVGENVIMPGIIDTHVHVNEPGRTDWEGFETATKAAAAGGVTTIVDMPLNSIPPTTTLSNFREKLRAARDNAYVDVAFWGGVIPGNEDELLNLVNAGVVGFKCFMCESGVEEFPCVSKDDIDRAMQILEKTKTVLAFHAEIDNDIKPNDNPQSFKTFLRTRPPSMEVDAIKIIIELSRKYKIRSHIVHLSAADALPLIVQAKHDGVDLTVETCHHYLNFNCEEVPDKATQYKCTPPIRDLKNQQLLWEGLKNNTLDLVVSDHSPCTSDLKLLESGDFMKAWGGISSLQFGLSLFWTQLKNHELSIFDINKYMTHNTAKLVGLHTSKGQIAANFDADFVIWNPNAIIEIEPSMIQHKNKVTPYLGKKLHGKILKTVVRGQIVFDDGKPFENPRGKLIHSITTIL</sequence>
<dbReference type="Gene3D" id="1.10.40.30">
    <property type="entry name" value="Fumarase/aspartase (C-terminal domain)"/>
    <property type="match status" value="1"/>
</dbReference>
<dbReference type="EC" id="3.5.2.5" evidence="7"/>
<dbReference type="InterPro" id="IPR008948">
    <property type="entry name" value="L-Aspartase-like"/>
</dbReference>
<organism evidence="14 15">
    <name type="scientific">Aquatica leii</name>
    <dbReference type="NCBI Taxonomy" id="1421715"/>
    <lineage>
        <taxon>Eukaryota</taxon>
        <taxon>Metazoa</taxon>
        <taxon>Ecdysozoa</taxon>
        <taxon>Arthropoda</taxon>
        <taxon>Hexapoda</taxon>
        <taxon>Insecta</taxon>
        <taxon>Pterygota</taxon>
        <taxon>Neoptera</taxon>
        <taxon>Endopterygota</taxon>
        <taxon>Coleoptera</taxon>
        <taxon>Polyphaga</taxon>
        <taxon>Elateriformia</taxon>
        <taxon>Elateroidea</taxon>
        <taxon>Lampyridae</taxon>
        <taxon>Luciolinae</taxon>
        <taxon>Aquatica</taxon>
    </lineage>
</organism>
<dbReference type="PRINTS" id="PR00149">
    <property type="entry name" value="FUMRATELYASE"/>
</dbReference>
<dbReference type="InterPro" id="IPR024083">
    <property type="entry name" value="Fumarase/histidase_N"/>
</dbReference>
<comment type="caution">
    <text evidence="14">The sequence shown here is derived from an EMBL/GenBank/DDBJ whole genome shotgun (WGS) entry which is preliminary data.</text>
</comment>
<evidence type="ECO:0000313" key="14">
    <source>
        <dbReference type="EMBL" id="KAK4876252.1"/>
    </source>
</evidence>
<feature type="domain" description="Argininosuccinate lyase C-terminal" evidence="13">
    <location>
        <begin position="365"/>
        <end position="432"/>
    </location>
</feature>